<feature type="compositionally biased region" description="Polar residues" evidence="1">
    <location>
        <begin position="68"/>
        <end position="79"/>
    </location>
</feature>
<protein>
    <recommendedName>
        <fullName evidence="4">TPX2 C-terminal domain-containing protein</fullName>
    </recommendedName>
</protein>
<evidence type="ECO:0000313" key="3">
    <source>
        <dbReference type="Proteomes" id="UP001627154"/>
    </source>
</evidence>
<gene>
    <name evidence="2" type="ORF">TKK_000527</name>
</gene>
<dbReference type="Proteomes" id="UP001627154">
    <property type="component" value="Unassembled WGS sequence"/>
</dbReference>
<keyword evidence="3" id="KW-1185">Reference proteome</keyword>
<evidence type="ECO:0000256" key="1">
    <source>
        <dbReference type="SAM" id="MobiDB-lite"/>
    </source>
</evidence>
<proteinExistence type="predicted"/>
<evidence type="ECO:0000313" key="2">
    <source>
        <dbReference type="EMBL" id="KAL3407244.1"/>
    </source>
</evidence>
<accession>A0ABD2XQ52</accession>
<dbReference type="AlphaFoldDB" id="A0ABD2XQ52"/>
<organism evidence="2 3">
    <name type="scientific">Trichogramma kaykai</name>
    <dbReference type="NCBI Taxonomy" id="54128"/>
    <lineage>
        <taxon>Eukaryota</taxon>
        <taxon>Metazoa</taxon>
        <taxon>Ecdysozoa</taxon>
        <taxon>Arthropoda</taxon>
        <taxon>Hexapoda</taxon>
        <taxon>Insecta</taxon>
        <taxon>Pterygota</taxon>
        <taxon>Neoptera</taxon>
        <taxon>Endopterygota</taxon>
        <taxon>Hymenoptera</taxon>
        <taxon>Apocrita</taxon>
        <taxon>Proctotrupomorpha</taxon>
        <taxon>Chalcidoidea</taxon>
        <taxon>Trichogrammatidae</taxon>
        <taxon>Trichogramma</taxon>
    </lineage>
</organism>
<sequence length="79" mass="9110">MLQKKREEEQRELLQKFPNIKATPTLFIQPQVTPRTPKPKETYSDEDFIFPTPTTTAKTLTPDPILSTHPTSTKIPHTH</sequence>
<reference evidence="2 3" key="1">
    <citation type="journal article" date="2024" name="bioRxiv">
        <title>A reference genome for Trichogramma kaykai: A tiny desert-dwelling parasitoid wasp with competing sex-ratio distorters.</title>
        <authorList>
            <person name="Culotta J."/>
            <person name="Lindsey A.R."/>
        </authorList>
    </citation>
    <scope>NUCLEOTIDE SEQUENCE [LARGE SCALE GENOMIC DNA]</scope>
    <source>
        <strain evidence="2 3">KSX58</strain>
    </source>
</reference>
<feature type="region of interest" description="Disordered" evidence="1">
    <location>
        <begin position="31"/>
        <end position="79"/>
    </location>
</feature>
<feature type="compositionally biased region" description="Low complexity" evidence="1">
    <location>
        <begin position="51"/>
        <end position="64"/>
    </location>
</feature>
<evidence type="ECO:0008006" key="4">
    <source>
        <dbReference type="Google" id="ProtNLM"/>
    </source>
</evidence>
<comment type="caution">
    <text evidence="2">The sequence shown here is derived from an EMBL/GenBank/DDBJ whole genome shotgun (WGS) entry which is preliminary data.</text>
</comment>
<name>A0ABD2XQ52_9HYME</name>
<dbReference type="EMBL" id="JBJJXI010000011">
    <property type="protein sequence ID" value="KAL3407244.1"/>
    <property type="molecule type" value="Genomic_DNA"/>
</dbReference>